<keyword evidence="3" id="KW-1185">Reference proteome</keyword>
<sequence length="536" mass="61308">MAKRKLLKDQDRQKLVDIPVDEDSLIRHYSLSPADRLEIELRRRSHNRLGFAIQLCLMRYPGRVLGAEETPPRAMLKYVADQIGATPEEFALYARREETRRDHMARLMMYMDKRSATVQDRRAALLSAIQGATTSDDGAAIARSLVATFRERGALLPAIDTIERIGLAGRAIARRRAERTLIEDIPLDRLQALDRLLEVDPSIGQTRFHWLRSAPEAPAASNLVGLTERIAFLQRLEIDPELQARVSSGRWEQMFREGNATPAWLANDFNASRRHALIVAQVIKLGQKLTDDAVTMFIKLMGKLFSQANNRKKQRQMDCRANTAKALRMFLDTITALQSANDYGRNALDVLDQRVGWDRLLRMKPELESMVDDNEAPPLTVAAEQYATVHKYIGAFLQAFTFRSAHRHDPLLAAIALLQRLYAEKRRTLPDRVPLTHLSRADRRLIFEQGKPDRRLYEIATLAALRDRLRSAEIWVDGSRSFRPIDEHLMPRTTFITMKEEDRLGLGVQVDGAQWLAEARQMLDFNLKRLAHRART</sequence>
<name>A0ABR9IYQ7_RHIVS</name>
<protein>
    <recommendedName>
        <fullName evidence="1">DUF4158 domain-containing protein</fullName>
    </recommendedName>
</protein>
<dbReference type="InterPro" id="IPR025296">
    <property type="entry name" value="DUF4158"/>
</dbReference>
<evidence type="ECO:0000313" key="2">
    <source>
        <dbReference type="EMBL" id="MBE1508369.1"/>
    </source>
</evidence>
<dbReference type="Pfam" id="PF13700">
    <property type="entry name" value="DUF4158"/>
    <property type="match status" value="1"/>
</dbReference>
<dbReference type="Proteomes" id="UP000620262">
    <property type="component" value="Unassembled WGS sequence"/>
</dbReference>
<comment type="caution">
    <text evidence="2">The sequence shown here is derived from an EMBL/GenBank/DDBJ whole genome shotgun (WGS) entry which is preliminary data.</text>
</comment>
<feature type="domain" description="DUF4158" evidence="1">
    <location>
        <begin position="6"/>
        <end position="165"/>
    </location>
</feature>
<accession>A0ABR9IYQ7</accession>
<gene>
    <name evidence="2" type="ORF">H4W29_005614</name>
</gene>
<proteinExistence type="predicted"/>
<evidence type="ECO:0000259" key="1">
    <source>
        <dbReference type="Pfam" id="PF13700"/>
    </source>
</evidence>
<organism evidence="2 3">
    <name type="scientific">Rhizobium viscosum</name>
    <name type="common">Arthrobacter viscosus</name>
    <dbReference type="NCBI Taxonomy" id="1673"/>
    <lineage>
        <taxon>Bacteria</taxon>
        <taxon>Pseudomonadati</taxon>
        <taxon>Pseudomonadota</taxon>
        <taxon>Alphaproteobacteria</taxon>
        <taxon>Hyphomicrobiales</taxon>
        <taxon>Rhizobiaceae</taxon>
        <taxon>Rhizobium/Agrobacterium group</taxon>
        <taxon>Rhizobium</taxon>
    </lineage>
</organism>
<reference evidence="2 3" key="1">
    <citation type="submission" date="2020-10" db="EMBL/GenBank/DDBJ databases">
        <title>Sequencing the genomes of 1000 actinobacteria strains.</title>
        <authorList>
            <person name="Klenk H.-P."/>
        </authorList>
    </citation>
    <scope>NUCLEOTIDE SEQUENCE [LARGE SCALE GENOMIC DNA]</scope>
    <source>
        <strain evidence="2 3">DSM 7307</strain>
    </source>
</reference>
<dbReference type="EMBL" id="JADBEC010000002">
    <property type="protein sequence ID" value="MBE1508369.1"/>
    <property type="molecule type" value="Genomic_DNA"/>
</dbReference>
<evidence type="ECO:0000313" key="3">
    <source>
        <dbReference type="Proteomes" id="UP000620262"/>
    </source>
</evidence>